<feature type="chain" id="PRO_5038564136" description="Phosphate-selective porin O and P" evidence="1">
    <location>
        <begin position="32"/>
        <end position="449"/>
    </location>
</feature>
<dbReference type="Gene3D" id="2.40.160.10">
    <property type="entry name" value="Porin"/>
    <property type="match status" value="1"/>
</dbReference>
<gene>
    <name evidence="2" type="ORF">IAB78_06025</name>
</gene>
<dbReference type="Proteomes" id="UP000823750">
    <property type="component" value="Unassembled WGS sequence"/>
</dbReference>
<name>A0A9D9J3U8_9BACT</name>
<evidence type="ECO:0008006" key="4">
    <source>
        <dbReference type="Google" id="ProtNLM"/>
    </source>
</evidence>
<dbReference type="Pfam" id="PF07396">
    <property type="entry name" value="Porin_O_P"/>
    <property type="match status" value="1"/>
</dbReference>
<protein>
    <recommendedName>
        <fullName evidence="4">Phosphate-selective porin O and P</fullName>
    </recommendedName>
</protein>
<keyword evidence="1" id="KW-0732">Signal</keyword>
<reference evidence="2" key="1">
    <citation type="submission" date="2020-10" db="EMBL/GenBank/DDBJ databases">
        <authorList>
            <person name="Gilroy R."/>
        </authorList>
    </citation>
    <scope>NUCLEOTIDE SEQUENCE</scope>
    <source>
        <strain evidence="2">B2-16538</strain>
    </source>
</reference>
<dbReference type="InterPro" id="IPR010870">
    <property type="entry name" value="Porin_O/P"/>
</dbReference>
<comment type="caution">
    <text evidence="2">The sequence shown here is derived from an EMBL/GenBank/DDBJ whole genome shotgun (WGS) entry which is preliminary data.</text>
</comment>
<feature type="signal peptide" evidence="1">
    <location>
        <begin position="1"/>
        <end position="31"/>
    </location>
</feature>
<sequence>MDTTATASNPLLKTAVTVLFSFIITIFPAAAADHENTPEGNPGLGRLQSYVADSLDNGRTDIMERLLNLPNIEVGKGVTFRPKNDSYEMTLRFRMQNMVGLSFDRNMGLTSTDAQVKRLRLRFDGYIFSPKIVYSIQLGFSSYDTEPVPNGEGGTNMNLIRDAIVYYVPSPKWNIGFGQTKIKANRARVNSSSALQFVDRSIVNSEFGGDRDFGFFAEYNYGDFDSFALATKASVTLGEGRNFNTSDVDGFAYTGRLELYPFGRFHGNGELLEGDVYGEKSVKMMLAGAYTFNHNAKRVQGMKGSLLENGTKNLGSYYVDFILKYRGFAFVADYMGRHTPQPVTDAPADGPAQSEAFIYTGSGLNIQTSYLFNQKWEIALRNSTMFPSAQARPLVGYKTWNQSTIGVTRYLIGHSLKFQVDLSYNYRSEVTLAPDYDRWMVRFQVELGL</sequence>
<organism evidence="2 3">
    <name type="scientific">Candidatus Cryptobacteroides excrementavium</name>
    <dbReference type="NCBI Taxonomy" id="2840759"/>
    <lineage>
        <taxon>Bacteria</taxon>
        <taxon>Pseudomonadati</taxon>
        <taxon>Bacteroidota</taxon>
        <taxon>Bacteroidia</taxon>
        <taxon>Bacteroidales</taxon>
        <taxon>Candidatus Cryptobacteroides</taxon>
    </lineage>
</organism>
<dbReference type="EMBL" id="JADILX010000089">
    <property type="protein sequence ID" value="MBO8485964.1"/>
    <property type="molecule type" value="Genomic_DNA"/>
</dbReference>
<evidence type="ECO:0000256" key="1">
    <source>
        <dbReference type="SAM" id="SignalP"/>
    </source>
</evidence>
<evidence type="ECO:0000313" key="2">
    <source>
        <dbReference type="EMBL" id="MBO8485964.1"/>
    </source>
</evidence>
<dbReference type="AlphaFoldDB" id="A0A9D9J3U8"/>
<reference evidence="2" key="2">
    <citation type="journal article" date="2021" name="PeerJ">
        <title>Extensive microbial diversity within the chicken gut microbiome revealed by metagenomics and culture.</title>
        <authorList>
            <person name="Gilroy R."/>
            <person name="Ravi A."/>
            <person name="Getino M."/>
            <person name="Pursley I."/>
            <person name="Horton D.L."/>
            <person name="Alikhan N.F."/>
            <person name="Baker D."/>
            <person name="Gharbi K."/>
            <person name="Hall N."/>
            <person name="Watson M."/>
            <person name="Adriaenssens E.M."/>
            <person name="Foster-Nyarko E."/>
            <person name="Jarju S."/>
            <person name="Secka A."/>
            <person name="Antonio M."/>
            <person name="Oren A."/>
            <person name="Chaudhuri R.R."/>
            <person name="La Ragione R."/>
            <person name="Hildebrand F."/>
            <person name="Pallen M.J."/>
        </authorList>
    </citation>
    <scope>NUCLEOTIDE SEQUENCE</scope>
    <source>
        <strain evidence="2">B2-16538</strain>
    </source>
</reference>
<proteinExistence type="predicted"/>
<accession>A0A9D9J3U8</accession>
<dbReference type="InterPro" id="IPR023614">
    <property type="entry name" value="Porin_dom_sf"/>
</dbReference>
<evidence type="ECO:0000313" key="3">
    <source>
        <dbReference type="Proteomes" id="UP000823750"/>
    </source>
</evidence>